<gene>
    <name evidence="2" type="ORF">LARSCL_LOCUS1236</name>
</gene>
<feature type="signal peptide" evidence="1">
    <location>
        <begin position="1"/>
        <end position="22"/>
    </location>
</feature>
<comment type="caution">
    <text evidence="2">The sequence shown here is derived from an EMBL/GenBank/DDBJ whole genome shotgun (WGS) entry which is preliminary data.</text>
</comment>
<name>A0AAV1YV34_9ARAC</name>
<protein>
    <submittedName>
        <fullName evidence="2">Uncharacterized protein</fullName>
    </submittedName>
</protein>
<keyword evidence="1" id="KW-0732">Signal</keyword>
<dbReference type="Proteomes" id="UP001497382">
    <property type="component" value="Unassembled WGS sequence"/>
</dbReference>
<evidence type="ECO:0000256" key="1">
    <source>
        <dbReference type="SAM" id="SignalP"/>
    </source>
</evidence>
<dbReference type="EMBL" id="CAXIEN010000007">
    <property type="protein sequence ID" value="CAL1262856.1"/>
    <property type="molecule type" value="Genomic_DNA"/>
</dbReference>
<feature type="non-terminal residue" evidence="2">
    <location>
        <position position="128"/>
    </location>
</feature>
<feature type="chain" id="PRO_5043696239" evidence="1">
    <location>
        <begin position="23"/>
        <end position="128"/>
    </location>
</feature>
<keyword evidence="3" id="KW-1185">Reference proteome</keyword>
<proteinExistence type="predicted"/>
<dbReference type="AlphaFoldDB" id="A0AAV1YV34"/>
<organism evidence="2 3">
    <name type="scientific">Larinioides sclopetarius</name>
    <dbReference type="NCBI Taxonomy" id="280406"/>
    <lineage>
        <taxon>Eukaryota</taxon>
        <taxon>Metazoa</taxon>
        <taxon>Ecdysozoa</taxon>
        <taxon>Arthropoda</taxon>
        <taxon>Chelicerata</taxon>
        <taxon>Arachnida</taxon>
        <taxon>Araneae</taxon>
        <taxon>Araneomorphae</taxon>
        <taxon>Entelegynae</taxon>
        <taxon>Araneoidea</taxon>
        <taxon>Araneidae</taxon>
        <taxon>Larinioides</taxon>
    </lineage>
</organism>
<evidence type="ECO:0000313" key="3">
    <source>
        <dbReference type="Proteomes" id="UP001497382"/>
    </source>
</evidence>
<accession>A0AAV1YV34</accession>
<sequence>MHFSAFIIFQIALVIGFQSVQAGGGKMKKMRKILCNNDYEDVRKEILECAETEDFSEYEDLVKPCCEGLESMEPEPMREYWCSKSDDEVKEVQQCIDGNVKESGKEDEIKQKGEPIEKCLEEKFGSKE</sequence>
<reference evidence="2 3" key="1">
    <citation type="submission" date="2024-04" db="EMBL/GenBank/DDBJ databases">
        <authorList>
            <person name="Rising A."/>
            <person name="Reimegard J."/>
            <person name="Sonavane S."/>
            <person name="Akerstrom W."/>
            <person name="Nylinder S."/>
            <person name="Hedman E."/>
            <person name="Kallberg Y."/>
        </authorList>
    </citation>
    <scope>NUCLEOTIDE SEQUENCE [LARGE SCALE GENOMIC DNA]</scope>
</reference>
<evidence type="ECO:0000313" key="2">
    <source>
        <dbReference type="EMBL" id="CAL1262856.1"/>
    </source>
</evidence>